<feature type="region of interest" description="Disordered" evidence="1">
    <location>
        <begin position="264"/>
        <end position="349"/>
    </location>
</feature>
<feature type="compositionally biased region" description="Acidic residues" evidence="1">
    <location>
        <begin position="411"/>
        <end position="428"/>
    </location>
</feature>
<reference evidence="2 3" key="1">
    <citation type="submission" date="2018-02" db="EMBL/GenBank/DDBJ databases">
        <title>Draft genome sequence of Mycobacterium virginiense isolated from mud of a swine farm in Japan.</title>
        <authorList>
            <person name="Ohya K."/>
        </authorList>
    </citation>
    <scope>NUCLEOTIDE SEQUENCE [LARGE SCALE GENOMIC DNA]</scope>
    <source>
        <strain evidence="2 3">GF75</strain>
    </source>
</reference>
<dbReference type="EMBL" id="PUEV01000100">
    <property type="protein sequence ID" value="PQM50675.1"/>
    <property type="molecule type" value="Genomic_DNA"/>
</dbReference>
<dbReference type="AlphaFoldDB" id="A0A9X7IKG5"/>
<keyword evidence="3" id="KW-1185">Reference proteome</keyword>
<feature type="compositionally biased region" description="Low complexity" evidence="1">
    <location>
        <begin position="269"/>
        <end position="279"/>
    </location>
</feature>
<gene>
    <name evidence="2" type="ORF">C5U48_18995</name>
</gene>
<evidence type="ECO:0000313" key="3">
    <source>
        <dbReference type="Proteomes" id="UP000237911"/>
    </source>
</evidence>
<feature type="region of interest" description="Disordered" evidence="1">
    <location>
        <begin position="392"/>
        <end position="500"/>
    </location>
</feature>
<dbReference type="Proteomes" id="UP000237911">
    <property type="component" value="Unassembled WGS sequence"/>
</dbReference>
<comment type="caution">
    <text evidence="2">The sequence shown here is derived from an EMBL/GenBank/DDBJ whole genome shotgun (WGS) entry which is preliminary data.</text>
</comment>
<name>A0A9X7IKG5_9MYCO</name>
<proteinExistence type="predicted"/>
<evidence type="ECO:0000256" key="1">
    <source>
        <dbReference type="SAM" id="MobiDB-lite"/>
    </source>
</evidence>
<sequence>MAQRYDVSTRLAEGREAVMHTQTYVSACYRRGYRHPELTGYDGQLAGRYDSEAGLDLQSLDSDCAALNALADTADDALRIQRQQLVELANAWRGPGADVAAEFLRQHCDAAAQLTTRLRAAAAGCGVLRDELWRLVDAKVAAMVAVDERVGAHRHSWLAAAHAVSSGAGEEGAAEVVDKQVIPYVDNDVRGEWVTAIRTAQDGIAAAYGAAIAAAEPGAGVVFAIPGDLGPAHRSEVAAPAVPVPIAPIAGPLDVSPAQMARLAPDPPAQAVSASAPAKPLDDQPGGLASLDEGEAKLEPPHKPGGLASLDEGEAKLEPPHKPGGLASLDEGEAKLEPPHKPGDLGLPGALGLPGDLGLPSAGLPGGLGGGLGGLAGLGGLIPRLVDALGDPGAGQAFDEPFDDPIREGVEPTDSDDPEPESEPETEPAVETAKHSDAEDPAGDAAIGDVAVEPAPGAGDSGPVVDTGDSADEPAAESTDVIPPKTPCEMAAEELPQVGE</sequence>
<evidence type="ECO:0000313" key="2">
    <source>
        <dbReference type="EMBL" id="PQM50675.1"/>
    </source>
</evidence>
<dbReference type="RefSeq" id="WP_105295625.1">
    <property type="nucleotide sequence ID" value="NZ_CP092430.2"/>
</dbReference>
<accession>A0A9X7IKG5</accession>
<feature type="compositionally biased region" description="Basic and acidic residues" evidence="1">
    <location>
        <begin position="332"/>
        <end position="343"/>
    </location>
</feature>
<organism evidence="2 3">
    <name type="scientific">Mycolicibacter virginiensis</name>
    <dbReference type="NCBI Taxonomy" id="1795032"/>
    <lineage>
        <taxon>Bacteria</taxon>
        <taxon>Bacillati</taxon>
        <taxon>Actinomycetota</taxon>
        <taxon>Actinomycetes</taxon>
        <taxon>Mycobacteriales</taxon>
        <taxon>Mycobacteriaceae</taxon>
        <taxon>Mycolicibacter</taxon>
    </lineage>
</organism>
<protein>
    <submittedName>
        <fullName evidence="2">Uncharacterized protein</fullName>
    </submittedName>
</protein>